<dbReference type="AlphaFoldDB" id="A0A9P5VPD6"/>
<evidence type="ECO:0000256" key="1">
    <source>
        <dbReference type="SAM" id="SignalP"/>
    </source>
</evidence>
<gene>
    <name evidence="2" type="ORF">BG006_000375</name>
</gene>
<dbReference type="EMBL" id="JAAAUY010000106">
    <property type="protein sequence ID" value="KAF9335308.1"/>
    <property type="molecule type" value="Genomic_DNA"/>
</dbReference>
<sequence length="213" mass="22134">MRFAVAASALTMAASVMAAPWKPLGGDLAYVGPVFNATFKAGDTIPLEYTFYSGRTVNLNNTTNATAPAAPIITATLTSLAWVGKTGNQTLEVTLDNGRNTGLSKPCLNTDLCTGNYYPKRVNLVIPADVYPSSYNVTIGYVLSAVNKTIWYNQPITVVAATANVTSPAAINADAPSVTVTLPVFAAPSSALATQVPKAVVGLAVLVASMMML</sequence>
<reference evidence="2" key="1">
    <citation type="journal article" date="2020" name="Fungal Divers.">
        <title>Resolving the Mortierellaceae phylogeny through synthesis of multi-gene phylogenetics and phylogenomics.</title>
        <authorList>
            <person name="Vandepol N."/>
            <person name="Liber J."/>
            <person name="Desiro A."/>
            <person name="Na H."/>
            <person name="Kennedy M."/>
            <person name="Barry K."/>
            <person name="Grigoriev I.V."/>
            <person name="Miller A.N."/>
            <person name="O'Donnell K."/>
            <person name="Stajich J.E."/>
            <person name="Bonito G."/>
        </authorList>
    </citation>
    <scope>NUCLEOTIDE SEQUENCE</scope>
    <source>
        <strain evidence="2">NVP1</strain>
    </source>
</reference>
<dbReference type="Proteomes" id="UP000696485">
    <property type="component" value="Unassembled WGS sequence"/>
</dbReference>
<keyword evidence="3" id="KW-1185">Reference proteome</keyword>
<organism evidence="2 3">
    <name type="scientific">Podila minutissima</name>
    <dbReference type="NCBI Taxonomy" id="64525"/>
    <lineage>
        <taxon>Eukaryota</taxon>
        <taxon>Fungi</taxon>
        <taxon>Fungi incertae sedis</taxon>
        <taxon>Mucoromycota</taxon>
        <taxon>Mortierellomycotina</taxon>
        <taxon>Mortierellomycetes</taxon>
        <taxon>Mortierellales</taxon>
        <taxon>Mortierellaceae</taxon>
        <taxon>Podila</taxon>
    </lineage>
</organism>
<name>A0A9P5VPD6_9FUNG</name>
<evidence type="ECO:0000313" key="2">
    <source>
        <dbReference type="EMBL" id="KAF9335308.1"/>
    </source>
</evidence>
<protein>
    <submittedName>
        <fullName evidence="2">Uncharacterized protein</fullName>
    </submittedName>
</protein>
<evidence type="ECO:0000313" key="3">
    <source>
        <dbReference type="Proteomes" id="UP000696485"/>
    </source>
</evidence>
<proteinExistence type="predicted"/>
<comment type="caution">
    <text evidence="2">The sequence shown here is derived from an EMBL/GenBank/DDBJ whole genome shotgun (WGS) entry which is preliminary data.</text>
</comment>
<feature type="signal peptide" evidence="1">
    <location>
        <begin position="1"/>
        <end position="18"/>
    </location>
</feature>
<keyword evidence="1" id="KW-0732">Signal</keyword>
<feature type="chain" id="PRO_5040128151" evidence="1">
    <location>
        <begin position="19"/>
        <end position="213"/>
    </location>
</feature>
<accession>A0A9P5VPD6</accession>